<evidence type="ECO:0000256" key="9">
    <source>
        <dbReference type="SAM" id="Phobius"/>
    </source>
</evidence>
<evidence type="ECO:0008006" key="12">
    <source>
        <dbReference type="Google" id="ProtNLM"/>
    </source>
</evidence>
<feature type="transmembrane region" description="Helical" evidence="9">
    <location>
        <begin position="229"/>
        <end position="248"/>
    </location>
</feature>
<comment type="similarity">
    <text evidence="2 8">Belongs to the MIP/aquaporin (TC 1.A.8) family.</text>
</comment>
<dbReference type="Pfam" id="PF00230">
    <property type="entry name" value="MIP"/>
    <property type="match status" value="1"/>
</dbReference>
<evidence type="ECO:0000256" key="2">
    <source>
        <dbReference type="ARBA" id="ARBA00006175"/>
    </source>
</evidence>
<accession>A0ABR4EW46</accession>
<keyword evidence="3 8" id="KW-0812">Transmembrane</keyword>
<feature type="transmembrane region" description="Helical" evidence="9">
    <location>
        <begin position="58"/>
        <end position="80"/>
    </location>
</feature>
<dbReference type="Proteomes" id="UP001600888">
    <property type="component" value="Unassembled WGS sequence"/>
</dbReference>
<evidence type="ECO:0000256" key="3">
    <source>
        <dbReference type="ARBA" id="ARBA00022692"/>
    </source>
</evidence>
<evidence type="ECO:0000256" key="5">
    <source>
        <dbReference type="ARBA" id="ARBA00022989"/>
    </source>
</evidence>
<name>A0ABR4EW46_9PEZI</name>
<feature type="transmembrane region" description="Helical" evidence="9">
    <location>
        <begin position="24"/>
        <end position="46"/>
    </location>
</feature>
<keyword evidence="8" id="KW-0813">Transport</keyword>
<dbReference type="Gene3D" id="1.20.1080.10">
    <property type="entry name" value="Glycerol uptake facilitator protein"/>
    <property type="match status" value="1"/>
</dbReference>
<feature type="transmembrane region" description="Helical" evidence="9">
    <location>
        <begin position="116"/>
        <end position="138"/>
    </location>
</feature>
<dbReference type="InterPro" id="IPR000425">
    <property type="entry name" value="MIP"/>
</dbReference>
<gene>
    <name evidence="10" type="ORF">FJTKL_06658</name>
</gene>
<organism evidence="10 11">
    <name type="scientific">Diaporthe vaccinii</name>
    <dbReference type="NCBI Taxonomy" id="105482"/>
    <lineage>
        <taxon>Eukaryota</taxon>
        <taxon>Fungi</taxon>
        <taxon>Dikarya</taxon>
        <taxon>Ascomycota</taxon>
        <taxon>Pezizomycotina</taxon>
        <taxon>Sordariomycetes</taxon>
        <taxon>Sordariomycetidae</taxon>
        <taxon>Diaporthales</taxon>
        <taxon>Diaporthaceae</taxon>
        <taxon>Diaporthe</taxon>
        <taxon>Diaporthe eres species complex</taxon>
    </lineage>
</organism>
<dbReference type="InterPro" id="IPR034294">
    <property type="entry name" value="Aquaporin_transptr"/>
</dbReference>
<evidence type="ECO:0000256" key="6">
    <source>
        <dbReference type="ARBA" id="ARBA00023136"/>
    </source>
</evidence>
<dbReference type="PANTHER" id="PTHR19139">
    <property type="entry name" value="AQUAPORIN TRANSPORTER"/>
    <property type="match status" value="1"/>
</dbReference>
<keyword evidence="4" id="KW-0677">Repeat</keyword>
<keyword evidence="11" id="KW-1185">Reference proteome</keyword>
<reference evidence="10 11" key="1">
    <citation type="submission" date="2024-03" db="EMBL/GenBank/DDBJ databases">
        <title>A high-quality draft genome sequence of Diaporthe vaccinii, a causative agent of upright dieback and viscid rot disease in cranberry plants.</title>
        <authorList>
            <person name="Sarrasin M."/>
            <person name="Lang B.F."/>
            <person name="Burger G."/>
        </authorList>
    </citation>
    <scope>NUCLEOTIDE SEQUENCE [LARGE SCALE GENOMIC DNA]</scope>
    <source>
        <strain evidence="10 11">IS7</strain>
    </source>
</reference>
<sequence length="273" mass="29019">MKTLHSWTQKSNAPRARGGHISPLAAHPIAASGESVGTFFFLWMGYSGQIVIFNQAPALAITGGISGETVVYTALVYGLSLLVNAWAFYRISGGLFNPAVSLGLSLSGQVPWLRTAFLVPAQVLASMCAAGLVAAMFAADLAKVNTVLARGTSAAQGLFIEMVMTAQLVFVILMLAAEKSRDTFIAPVGIGLALFSAELTGVYYPGGSLNPARSFGCAVAGRSFPEYHWIYWLGPSLGAALAALYYHFVKWAHYEQANPGQDSDGGQQEDFRK</sequence>
<evidence type="ECO:0000256" key="4">
    <source>
        <dbReference type="ARBA" id="ARBA00022737"/>
    </source>
</evidence>
<evidence type="ECO:0000256" key="8">
    <source>
        <dbReference type="RuleBase" id="RU000477"/>
    </source>
</evidence>
<comment type="subcellular location">
    <subcellularLocation>
        <location evidence="1">Membrane</location>
        <topology evidence="1">Multi-pass membrane protein</topology>
    </subcellularLocation>
</comment>
<comment type="catalytic activity">
    <reaction evidence="7">
        <text>H2O(in) = H2O(out)</text>
        <dbReference type="Rhea" id="RHEA:29667"/>
        <dbReference type="ChEBI" id="CHEBI:15377"/>
    </reaction>
</comment>
<evidence type="ECO:0000313" key="10">
    <source>
        <dbReference type="EMBL" id="KAL2286664.1"/>
    </source>
</evidence>
<evidence type="ECO:0000313" key="11">
    <source>
        <dbReference type="Proteomes" id="UP001600888"/>
    </source>
</evidence>
<feature type="transmembrane region" description="Helical" evidence="9">
    <location>
        <begin position="158"/>
        <end position="177"/>
    </location>
</feature>
<dbReference type="InterPro" id="IPR023271">
    <property type="entry name" value="Aquaporin-like"/>
</dbReference>
<dbReference type="PANTHER" id="PTHR19139:SF283">
    <property type="entry name" value="AQUAPORIN"/>
    <property type="match status" value="1"/>
</dbReference>
<comment type="caution">
    <text evidence="10">The sequence shown here is derived from an EMBL/GenBank/DDBJ whole genome shotgun (WGS) entry which is preliminary data.</text>
</comment>
<evidence type="ECO:0000256" key="7">
    <source>
        <dbReference type="ARBA" id="ARBA00034651"/>
    </source>
</evidence>
<dbReference type="PRINTS" id="PR00783">
    <property type="entry name" value="MINTRINSICP"/>
</dbReference>
<dbReference type="EMBL" id="JBAWTH010000023">
    <property type="protein sequence ID" value="KAL2286664.1"/>
    <property type="molecule type" value="Genomic_DNA"/>
</dbReference>
<feature type="transmembrane region" description="Helical" evidence="9">
    <location>
        <begin position="184"/>
        <end position="204"/>
    </location>
</feature>
<proteinExistence type="inferred from homology"/>
<evidence type="ECO:0000256" key="1">
    <source>
        <dbReference type="ARBA" id="ARBA00004141"/>
    </source>
</evidence>
<dbReference type="SUPFAM" id="SSF81338">
    <property type="entry name" value="Aquaporin-like"/>
    <property type="match status" value="1"/>
</dbReference>
<keyword evidence="5 9" id="KW-1133">Transmembrane helix</keyword>
<keyword evidence="6 9" id="KW-0472">Membrane</keyword>
<protein>
    <recommendedName>
        <fullName evidence="12">Aquaporin-1</fullName>
    </recommendedName>
</protein>